<evidence type="ECO:0000313" key="1">
    <source>
        <dbReference type="EMBL" id="SPU38855.1"/>
    </source>
</evidence>
<gene>
    <name evidence="1" type="ORF">NCTC7582_04825</name>
</gene>
<evidence type="ECO:0000313" key="2">
    <source>
        <dbReference type="Proteomes" id="UP000251431"/>
    </source>
</evidence>
<dbReference type="RefSeq" id="WP_233436397.1">
    <property type="nucleotide sequence ID" value="NZ_JBFRXT010000002.1"/>
</dbReference>
<dbReference type="AlphaFoldDB" id="A0A2X1BSC4"/>
<name>A0A2X1BSC4_9BACI</name>
<dbReference type="EMBL" id="UAQE01000004">
    <property type="protein sequence ID" value="SPU38855.1"/>
    <property type="molecule type" value="Genomic_DNA"/>
</dbReference>
<sequence length="45" mass="4947">MTTITNGFMNFLKNFKLIKNANLRIYSEEGKGTTIVILLPEGGGT</sequence>
<protein>
    <submittedName>
        <fullName evidence="1">Uncharacterized protein</fullName>
    </submittedName>
</protein>
<accession>A0A2X1BSC4</accession>
<proteinExistence type="predicted"/>
<dbReference type="Proteomes" id="UP000251431">
    <property type="component" value="Unassembled WGS sequence"/>
</dbReference>
<organism evidence="1 2">
    <name type="scientific">Lysinibacillus capsici</name>
    <dbReference type="NCBI Taxonomy" id="2115968"/>
    <lineage>
        <taxon>Bacteria</taxon>
        <taxon>Bacillati</taxon>
        <taxon>Bacillota</taxon>
        <taxon>Bacilli</taxon>
        <taxon>Bacillales</taxon>
        <taxon>Bacillaceae</taxon>
        <taxon>Lysinibacillus</taxon>
    </lineage>
</organism>
<reference evidence="1 2" key="1">
    <citation type="submission" date="2018-06" db="EMBL/GenBank/DDBJ databases">
        <authorList>
            <consortium name="Pathogen Informatics"/>
            <person name="Doyle S."/>
        </authorList>
    </citation>
    <scope>NUCLEOTIDE SEQUENCE [LARGE SCALE GENOMIC DNA]</scope>
    <source>
        <strain evidence="1 2">NCTC7582</strain>
    </source>
</reference>